<name>A0A841HET7_9GAMM</name>
<organism evidence="1 2">
    <name type="scientific">Povalibacter uvarum</name>
    <dbReference type="NCBI Taxonomy" id="732238"/>
    <lineage>
        <taxon>Bacteria</taxon>
        <taxon>Pseudomonadati</taxon>
        <taxon>Pseudomonadota</taxon>
        <taxon>Gammaproteobacteria</taxon>
        <taxon>Steroidobacterales</taxon>
        <taxon>Steroidobacteraceae</taxon>
        <taxon>Povalibacter</taxon>
    </lineage>
</organism>
<sequence>MSRLNRHARLMPYLDRLLSHGDLFIGEVHGTVESPRLMQCLVERALPRVNETVIVSLELSERARDSGSLHWRDIRDGRSSAAMWSLLEFLVQKEREGALRLHFQHGGQVPAGMSIDEYSGMALKTLVKEGFVIALAGNFHSSRAIEPRRPGIAPAGTYVGSDITHIRIESVEAGEAWFCSSDPPCRVRPMPGTSIKNASAGELVDGSEMNHDLIFFVQKYTASMPLHGD</sequence>
<dbReference type="EMBL" id="JACHHZ010000001">
    <property type="protein sequence ID" value="MBB6091193.1"/>
    <property type="molecule type" value="Genomic_DNA"/>
</dbReference>
<reference evidence="1 2" key="1">
    <citation type="submission" date="2020-08" db="EMBL/GenBank/DDBJ databases">
        <title>Genomic Encyclopedia of Type Strains, Phase IV (KMG-IV): sequencing the most valuable type-strain genomes for metagenomic binning, comparative biology and taxonomic classification.</title>
        <authorList>
            <person name="Goeker M."/>
        </authorList>
    </citation>
    <scope>NUCLEOTIDE SEQUENCE [LARGE SCALE GENOMIC DNA]</scope>
    <source>
        <strain evidence="1 2">DSM 26723</strain>
    </source>
</reference>
<evidence type="ECO:0000313" key="2">
    <source>
        <dbReference type="Proteomes" id="UP000588068"/>
    </source>
</evidence>
<protein>
    <recommendedName>
        <fullName evidence="3">Haem-binding uptake Tiki superfamily ChaN domain-containing protein</fullName>
    </recommendedName>
</protein>
<dbReference type="Proteomes" id="UP000588068">
    <property type="component" value="Unassembled WGS sequence"/>
</dbReference>
<dbReference type="AlphaFoldDB" id="A0A841HET7"/>
<accession>A0A841HET7</accession>
<evidence type="ECO:0008006" key="3">
    <source>
        <dbReference type="Google" id="ProtNLM"/>
    </source>
</evidence>
<keyword evidence="2" id="KW-1185">Reference proteome</keyword>
<dbReference type="RefSeq" id="WP_184329007.1">
    <property type="nucleotide sequence ID" value="NZ_JACHHZ010000001.1"/>
</dbReference>
<comment type="caution">
    <text evidence="1">The sequence shown here is derived from an EMBL/GenBank/DDBJ whole genome shotgun (WGS) entry which is preliminary data.</text>
</comment>
<gene>
    <name evidence="1" type="ORF">HNQ60_000039</name>
</gene>
<evidence type="ECO:0000313" key="1">
    <source>
        <dbReference type="EMBL" id="MBB6091193.1"/>
    </source>
</evidence>
<proteinExistence type="predicted"/>